<feature type="domain" description="Aminomethyltransferase C-terminal" evidence="4">
    <location>
        <begin position="317"/>
        <end position="401"/>
    </location>
</feature>
<evidence type="ECO:0000259" key="4">
    <source>
        <dbReference type="Pfam" id="PF08669"/>
    </source>
</evidence>
<dbReference type="SUPFAM" id="SSF101790">
    <property type="entry name" value="Aminomethyltransferase beta-barrel domain"/>
    <property type="match status" value="1"/>
</dbReference>
<evidence type="ECO:0000256" key="1">
    <source>
        <dbReference type="ARBA" id="ARBA00008609"/>
    </source>
</evidence>
<comment type="caution">
    <text evidence="5">The sequence shown here is derived from an EMBL/GenBank/DDBJ whole genome shotgun (WGS) entry which is preliminary data.</text>
</comment>
<dbReference type="Pfam" id="PF08669">
    <property type="entry name" value="GCV_T_C"/>
    <property type="match status" value="1"/>
</dbReference>
<dbReference type="PANTHER" id="PTHR43757:SF15">
    <property type="entry name" value="PYRUVATE DEHYDROGENASE PHOSPHATASE REGULATORY SUBUNIT, MITOCHONDRIAL-LIKE"/>
    <property type="match status" value="1"/>
</dbReference>
<dbReference type="InterPro" id="IPR028896">
    <property type="entry name" value="GcvT/YgfZ/DmdA"/>
</dbReference>
<dbReference type="InterPro" id="IPR029043">
    <property type="entry name" value="GcvT/YgfZ_C"/>
</dbReference>
<accession>A0AA35SZD0</accession>
<feature type="binding site" evidence="2">
    <location>
        <position position="229"/>
    </location>
    <ligand>
        <name>substrate</name>
    </ligand>
</feature>
<dbReference type="InterPro" id="IPR027266">
    <property type="entry name" value="TrmE/GcvT-like"/>
</dbReference>
<sequence>MHWPHLQKESARNIRKSVLHDRWVMLNASFGEAVGWERPMWFAPKESESKNIYSHTRPNWFEYTALECKAAREKAIILDQSSFGKFLIQGSNACEFLQGICSGNIDVEMGRIVYTHMLNSRGGIEVDLTVNRLDEDRFMIVSSATSQPRDHAWIARNIVTKPRATLTDVTSCYTVLSIQGPNSRDVLSSVSNADFSNEAFPFATSKSIEIGYAHAIANRLTFIGELGWELYIESEFAQDIFDRIMDAGSDFGLKPTGYHALEHLRCEKAYREFDLDLTPEDTPFEAGLGYTVDLDRPGDFTGRDSLLSQTEFGLLKKRLVMFKLNDPEPVLYGEEPIWLNGKIAGYLSSGAFSFTLGTSVGMGYVRQADGITDDLTANGIWEIEIACERFAAVASLRTFFDPRRERVHR</sequence>
<dbReference type="PANTHER" id="PTHR43757">
    <property type="entry name" value="AMINOMETHYLTRANSFERASE"/>
    <property type="match status" value="1"/>
</dbReference>
<evidence type="ECO:0000313" key="6">
    <source>
        <dbReference type="Proteomes" id="UP001174909"/>
    </source>
</evidence>
<dbReference type="SUPFAM" id="SSF103025">
    <property type="entry name" value="Folate-binding domain"/>
    <property type="match status" value="1"/>
</dbReference>
<comment type="similarity">
    <text evidence="1">Belongs to the GcvT family.</text>
</comment>
<organism evidence="5 6">
    <name type="scientific">Geodia barretti</name>
    <name type="common">Barrett's horny sponge</name>
    <dbReference type="NCBI Taxonomy" id="519541"/>
    <lineage>
        <taxon>Eukaryota</taxon>
        <taxon>Metazoa</taxon>
        <taxon>Porifera</taxon>
        <taxon>Demospongiae</taxon>
        <taxon>Heteroscleromorpha</taxon>
        <taxon>Tetractinellida</taxon>
        <taxon>Astrophorina</taxon>
        <taxon>Geodiidae</taxon>
        <taxon>Geodia</taxon>
    </lineage>
</organism>
<evidence type="ECO:0000256" key="2">
    <source>
        <dbReference type="PIRSR" id="PIRSR006487-1"/>
    </source>
</evidence>
<dbReference type="EMBL" id="CASHTH010002987">
    <property type="protein sequence ID" value="CAI8038267.1"/>
    <property type="molecule type" value="Genomic_DNA"/>
</dbReference>
<proteinExistence type="inferred from homology"/>
<dbReference type="GO" id="GO:0005739">
    <property type="term" value="C:mitochondrion"/>
    <property type="evidence" value="ECO:0007669"/>
    <property type="project" value="TreeGrafter"/>
</dbReference>
<dbReference type="InterPro" id="IPR013977">
    <property type="entry name" value="GcvT_C"/>
</dbReference>
<gene>
    <name evidence="5" type="ORF">GBAR_LOCUS21331</name>
</gene>
<evidence type="ECO:0000259" key="3">
    <source>
        <dbReference type="Pfam" id="PF01571"/>
    </source>
</evidence>
<dbReference type="PIRSF" id="PIRSF006487">
    <property type="entry name" value="GcvT"/>
    <property type="match status" value="1"/>
</dbReference>
<dbReference type="Gene3D" id="3.30.70.1400">
    <property type="entry name" value="Aminomethyltransferase beta-barrel domains"/>
    <property type="match status" value="1"/>
</dbReference>
<dbReference type="InterPro" id="IPR006222">
    <property type="entry name" value="GCVT_N"/>
</dbReference>
<reference evidence="5" key="1">
    <citation type="submission" date="2023-03" db="EMBL/GenBank/DDBJ databases">
        <authorList>
            <person name="Steffen K."/>
            <person name="Cardenas P."/>
        </authorList>
    </citation>
    <scope>NUCLEOTIDE SEQUENCE</scope>
</reference>
<keyword evidence="6" id="KW-1185">Reference proteome</keyword>
<dbReference type="Gene3D" id="2.40.30.110">
    <property type="entry name" value="Aminomethyltransferase beta-barrel domains"/>
    <property type="match status" value="1"/>
</dbReference>
<dbReference type="Proteomes" id="UP001174909">
    <property type="component" value="Unassembled WGS sequence"/>
</dbReference>
<dbReference type="Pfam" id="PF01571">
    <property type="entry name" value="GCV_T"/>
    <property type="match status" value="1"/>
</dbReference>
<protein>
    <submittedName>
        <fullName evidence="5">4-methylaminobutanoate oxidase (Formaldehyde-forming)</fullName>
    </submittedName>
</protein>
<dbReference type="AlphaFoldDB" id="A0AA35SZD0"/>
<feature type="domain" description="GCVT N-terminal" evidence="3">
    <location>
        <begin position="19"/>
        <end position="295"/>
    </location>
</feature>
<name>A0AA35SZD0_GEOBA</name>
<evidence type="ECO:0000313" key="5">
    <source>
        <dbReference type="EMBL" id="CAI8038267.1"/>
    </source>
</evidence>
<dbReference type="Gene3D" id="3.30.1360.120">
    <property type="entry name" value="Probable tRNA modification gtpase trme, domain 1"/>
    <property type="match status" value="1"/>
</dbReference>